<evidence type="ECO:0000256" key="1">
    <source>
        <dbReference type="ARBA" id="ARBA00001947"/>
    </source>
</evidence>
<dbReference type="GO" id="GO:0046872">
    <property type="term" value="F:metal ion binding"/>
    <property type="evidence" value="ECO:0007669"/>
    <property type="project" value="UniProtKB-KW"/>
</dbReference>
<organism evidence="6 7">
    <name type="scientific">Salibacterium qingdaonense</name>
    <dbReference type="NCBI Taxonomy" id="266892"/>
    <lineage>
        <taxon>Bacteria</taxon>
        <taxon>Bacillati</taxon>
        <taxon>Bacillota</taxon>
        <taxon>Bacilli</taxon>
        <taxon>Bacillales</taxon>
        <taxon>Bacillaceae</taxon>
    </lineage>
</organism>
<sequence length="210" mass="22889">MNWETIPLGPIQTNCYLLYNDKGEAVVFDPGGDENVLHDKIHSLGLQPQVILLTHAHFDHIGAVDSVRNKYNIPVYVHTREADWLTDPEKNGSSLFLNGGVYASKADHLITEEGTLSTGAFSFEVMETPGHSPGSVSFYCGQIQTVFSGDVLFAGAIGRTDLPGGDHSQLLSVLHNKMLELPEETYVACGHGPWTTIGTEMDSNPFLNGF</sequence>
<keyword evidence="3" id="KW-0378">Hydrolase</keyword>
<dbReference type="InterPro" id="IPR051453">
    <property type="entry name" value="MBL_Glyoxalase_II"/>
</dbReference>
<dbReference type="PANTHER" id="PTHR46233">
    <property type="entry name" value="HYDROXYACYLGLUTATHIONE HYDROLASE GLOC"/>
    <property type="match status" value="1"/>
</dbReference>
<dbReference type="GO" id="GO:0016787">
    <property type="term" value="F:hydrolase activity"/>
    <property type="evidence" value="ECO:0007669"/>
    <property type="project" value="UniProtKB-KW"/>
</dbReference>
<evidence type="ECO:0000313" key="6">
    <source>
        <dbReference type="EMBL" id="SFL67793.1"/>
    </source>
</evidence>
<dbReference type="AlphaFoldDB" id="A0A1I4JNI8"/>
<dbReference type="PANTHER" id="PTHR46233:SF3">
    <property type="entry name" value="HYDROXYACYLGLUTATHIONE HYDROLASE GLOC"/>
    <property type="match status" value="1"/>
</dbReference>
<dbReference type="InterPro" id="IPR001279">
    <property type="entry name" value="Metallo-B-lactamas"/>
</dbReference>
<dbReference type="RefSeq" id="WP_090925800.1">
    <property type="nucleotide sequence ID" value="NZ_FOTY01000003.1"/>
</dbReference>
<evidence type="ECO:0000259" key="5">
    <source>
        <dbReference type="SMART" id="SM00849"/>
    </source>
</evidence>
<keyword evidence="7" id="KW-1185">Reference proteome</keyword>
<reference evidence="6 7" key="1">
    <citation type="submission" date="2016-10" db="EMBL/GenBank/DDBJ databases">
        <authorList>
            <person name="de Groot N.N."/>
        </authorList>
    </citation>
    <scope>NUCLEOTIDE SEQUENCE [LARGE SCALE GENOMIC DNA]</scope>
    <source>
        <strain evidence="6 7">CGMCC 1.6134</strain>
    </source>
</reference>
<keyword evidence="4" id="KW-0862">Zinc</keyword>
<dbReference type="STRING" id="266892.SAMN04488054_103252"/>
<feature type="domain" description="Metallo-beta-lactamase" evidence="5">
    <location>
        <begin position="12"/>
        <end position="191"/>
    </location>
</feature>
<dbReference type="SMART" id="SM00849">
    <property type="entry name" value="Lactamase_B"/>
    <property type="match status" value="1"/>
</dbReference>
<dbReference type="CDD" id="cd06262">
    <property type="entry name" value="metallo-hydrolase-like_MBL-fold"/>
    <property type="match status" value="1"/>
</dbReference>
<dbReference type="Proteomes" id="UP000199668">
    <property type="component" value="Unassembled WGS sequence"/>
</dbReference>
<dbReference type="OrthoDB" id="9802248at2"/>
<accession>A0A1I4JNI8</accession>
<dbReference type="Gene3D" id="3.60.15.10">
    <property type="entry name" value="Ribonuclease Z/Hydroxyacylglutathione hydrolase-like"/>
    <property type="match status" value="1"/>
</dbReference>
<name>A0A1I4JNI8_9BACI</name>
<evidence type="ECO:0000256" key="2">
    <source>
        <dbReference type="ARBA" id="ARBA00022723"/>
    </source>
</evidence>
<dbReference type="Pfam" id="PF00753">
    <property type="entry name" value="Lactamase_B"/>
    <property type="match status" value="1"/>
</dbReference>
<dbReference type="SUPFAM" id="SSF56281">
    <property type="entry name" value="Metallo-hydrolase/oxidoreductase"/>
    <property type="match status" value="1"/>
</dbReference>
<keyword evidence="2" id="KW-0479">Metal-binding</keyword>
<protein>
    <submittedName>
        <fullName evidence="6">Glyoxylase, beta-lactamase superfamily II</fullName>
    </submittedName>
</protein>
<evidence type="ECO:0000313" key="7">
    <source>
        <dbReference type="Proteomes" id="UP000199668"/>
    </source>
</evidence>
<gene>
    <name evidence="6" type="ORF">SAMN04488054_103252</name>
</gene>
<dbReference type="InterPro" id="IPR036866">
    <property type="entry name" value="RibonucZ/Hydroxyglut_hydro"/>
</dbReference>
<evidence type="ECO:0000256" key="4">
    <source>
        <dbReference type="ARBA" id="ARBA00022833"/>
    </source>
</evidence>
<comment type="cofactor">
    <cofactor evidence="1">
        <name>Zn(2+)</name>
        <dbReference type="ChEBI" id="CHEBI:29105"/>
    </cofactor>
</comment>
<evidence type="ECO:0000256" key="3">
    <source>
        <dbReference type="ARBA" id="ARBA00022801"/>
    </source>
</evidence>
<dbReference type="EMBL" id="FOTY01000003">
    <property type="protein sequence ID" value="SFL67793.1"/>
    <property type="molecule type" value="Genomic_DNA"/>
</dbReference>
<proteinExistence type="predicted"/>